<sequence length="312" mass="33833">MGQSPEPLATLGLTRAEASAYRDLVRTGPHPEEQVDAGVVDRLVAAGLILRRDGLVDAVPPGEALHHGAALRQREVDRLRTTAESLAADYRRRPGGGREAVEVVEGPRQVMAAATQMAERADTVMRGLDRGPYFHADPLPGQAQQRAQTRGVQWRVVYEGASLREAGPDGWAMVGRTEGEVARVSARLPMKLLLCDDVQGLIGLSTGPGRGEALLVRGSLLLDALIELFEREWEAAIPVPHRGSELRDADGITEQDRELVAMLSAGLTDGQISKNLGISPRTLHRRIADLQRVLRVESRFQLGVQASRQGLV</sequence>
<dbReference type="SMART" id="SM00421">
    <property type="entry name" value="HTH_LUXR"/>
    <property type="match status" value="1"/>
</dbReference>
<dbReference type="InterPro" id="IPR036388">
    <property type="entry name" value="WH-like_DNA-bd_sf"/>
</dbReference>
<proteinExistence type="predicted"/>
<accession>A0ABY4YRW3</accession>
<dbReference type="RefSeq" id="WP_252592148.1">
    <property type="nucleotide sequence ID" value="NZ_CP099489.1"/>
</dbReference>
<feature type="domain" description="HTH luxR-type" evidence="1">
    <location>
        <begin position="245"/>
        <end position="310"/>
    </location>
</feature>
<keyword evidence="3" id="KW-1185">Reference proteome</keyword>
<gene>
    <name evidence="2" type="ORF">NF556_16650</name>
</gene>
<dbReference type="CDD" id="cd06170">
    <property type="entry name" value="LuxR_C_like"/>
    <property type="match status" value="1"/>
</dbReference>
<evidence type="ECO:0000259" key="1">
    <source>
        <dbReference type="PROSITE" id="PS50043"/>
    </source>
</evidence>
<protein>
    <submittedName>
        <fullName evidence="2">LuxR C-terminal-related transcriptional regulator</fullName>
    </submittedName>
</protein>
<dbReference type="PANTHER" id="PTHR34293:SF1">
    <property type="entry name" value="HTH-TYPE TRANSCRIPTIONAL REGULATOR TRMBL2"/>
    <property type="match status" value="1"/>
</dbReference>
<dbReference type="Proteomes" id="UP001056455">
    <property type="component" value="Chromosome"/>
</dbReference>
<dbReference type="PANTHER" id="PTHR34293">
    <property type="entry name" value="HTH-TYPE TRANSCRIPTIONAL REGULATOR TRMBL2"/>
    <property type="match status" value="1"/>
</dbReference>
<reference evidence="2" key="1">
    <citation type="submission" date="2022-06" db="EMBL/GenBank/DDBJ databases">
        <title>Ornithinimicrobium HY1793.</title>
        <authorList>
            <person name="Huang Y."/>
        </authorList>
    </citation>
    <scope>NUCLEOTIDE SEQUENCE</scope>
    <source>
        <strain evidence="2">HY1793</strain>
    </source>
</reference>
<evidence type="ECO:0000313" key="2">
    <source>
        <dbReference type="EMBL" id="USQ79230.1"/>
    </source>
</evidence>
<dbReference type="SUPFAM" id="SSF46894">
    <property type="entry name" value="C-terminal effector domain of the bipartite response regulators"/>
    <property type="match status" value="1"/>
</dbReference>
<dbReference type="InterPro" id="IPR016032">
    <property type="entry name" value="Sig_transdc_resp-reg_C-effctor"/>
</dbReference>
<dbReference type="InterPro" id="IPR051797">
    <property type="entry name" value="TrmB-like"/>
</dbReference>
<dbReference type="PROSITE" id="PS50043">
    <property type="entry name" value="HTH_LUXR_2"/>
    <property type="match status" value="1"/>
</dbReference>
<dbReference type="Pfam" id="PF00196">
    <property type="entry name" value="GerE"/>
    <property type="match status" value="1"/>
</dbReference>
<name>A0ABY4YRW3_9MICO</name>
<organism evidence="2 3">
    <name type="scientific">Ornithinimicrobium faecis</name>
    <dbReference type="NCBI Taxonomy" id="2934158"/>
    <lineage>
        <taxon>Bacteria</taxon>
        <taxon>Bacillati</taxon>
        <taxon>Actinomycetota</taxon>
        <taxon>Actinomycetes</taxon>
        <taxon>Micrococcales</taxon>
        <taxon>Ornithinimicrobiaceae</taxon>
        <taxon>Ornithinimicrobium</taxon>
    </lineage>
</organism>
<dbReference type="Gene3D" id="1.10.10.10">
    <property type="entry name" value="Winged helix-like DNA-binding domain superfamily/Winged helix DNA-binding domain"/>
    <property type="match status" value="1"/>
</dbReference>
<dbReference type="InterPro" id="IPR000792">
    <property type="entry name" value="Tscrpt_reg_LuxR_C"/>
</dbReference>
<evidence type="ECO:0000313" key="3">
    <source>
        <dbReference type="Proteomes" id="UP001056455"/>
    </source>
</evidence>
<dbReference type="EMBL" id="CP099489">
    <property type="protein sequence ID" value="USQ79230.1"/>
    <property type="molecule type" value="Genomic_DNA"/>
</dbReference>